<dbReference type="EMBL" id="BJXQ01000008">
    <property type="protein sequence ID" value="GEN03655.1"/>
    <property type="molecule type" value="Genomic_DNA"/>
</dbReference>
<name>A0A6N3T5E2_9PROT</name>
<evidence type="ECO:0000313" key="3">
    <source>
        <dbReference type="Proteomes" id="UP000032673"/>
    </source>
</evidence>
<keyword evidence="3" id="KW-1185">Reference proteome</keyword>
<sequence>MHEYGLDTLDNNGLNLLSVLEAFRNTVSGIMIARVSKDKTVARRGPKQKVEAPKPTRRAGVVKKVRKAEVEPEEVEELDVSFTGLLDDADLFADEAVASPPAHSAKAAEAAVFFDGLWYLATYPDVRDAGIEPLEHFLTHGLQEGRNPNAFFDAQAYVQANPDIAAFPFGAFMHYVCFGFHEKRPLR</sequence>
<dbReference type="Proteomes" id="UP000032673">
    <property type="component" value="Unassembled WGS sequence"/>
</dbReference>
<evidence type="ECO:0000313" key="2">
    <source>
        <dbReference type="EMBL" id="GEN03655.1"/>
    </source>
</evidence>
<reference evidence="1 3" key="1">
    <citation type="submission" date="2012-11" db="EMBL/GenBank/DDBJ databases">
        <title>Whole genome sequence of Acetobacter indonesiensis 5H-1.</title>
        <authorList>
            <person name="Azuma Y."/>
            <person name="Higashiura N."/>
            <person name="Hirakawa H."/>
            <person name="Matsushita K."/>
        </authorList>
    </citation>
    <scope>NUCLEOTIDE SEQUENCE [LARGE SCALE GENOMIC DNA]</scope>
    <source>
        <strain evidence="1 3">5H-1</strain>
    </source>
</reference>
<dbReference type="EMBL" id="BAMW01000002">
    <property type="protein sequence ID" value="GAN61801.1"/>
    <property type="molecule type" value="Genomic_DNA"/>
</dbReference>
<proteinExistence type="predicted"/>
<dbReference type="Proteomes" id="UP000321104">
    <property type="component" value="Unassembled WGS sequence"/>
</dbReference>
<evidence type="ECO:0000313" key="1">
    <source>
        <dbReference type="EMBL" id="GAN61801.1"/>
    </source>
</evidence>
<evidence type="ECO:0000313" key="4">
    <source>
        <dbReference type="Proteomes" id="UP000321104"/>
    </source>
</evidence>
<gene>
    <name evidence="1" type="ORF">Abin_002_057</name>
    <name evidence="2" type="ORF">AIN02nite_16800</name>
</gene>
<comment type="caution">
    <text evidence="2">The sequence shown here is derived from an EMBL/GenBank/DDBJ whole genome shotgun (WGS) entry which is preliminary data.</text>
</comment>
<organism evidence="2 4">
    <name type="scientific">Acetobacter indonesiensis</name>
    <dbReference type="NCBI Taxonomy" id="104101"/>
    <lineage>
        <taxon>Bacteria</taxon>
        <taxon>Pseudomonadati</taxon>
        <taxon>Pseudomonadota</taxon>
        <taxon>Alphaproteobacteria</taxon>
        <taxon>Acetobacterales</taxon>
        <taxon>Acetobacteraceae</taxon>
        <taxon>Acetobacter</taxon>
    </lineage>
</organism>
<accession>A0A6N3T5E2</accession>
<protein>
    <submittedName>
        <fullName evidence="2">Uncharacterized protein</fullName>
    </submittedName>
</protein>
<reference evidence="2 4" key="2">
    <citation type="submission" date="2019-07" db="EMBL/GenBank/DDBJ databases">
        <title>Whole genome shotgun sequence of Acetobacter indonesiensis NBRC 16471.</title>
        <authorList>
            <person name="Hosoyama A."/>
            <person name="Uohara A."/>
            <person name="Ohji S."/>
            <person name="Ichikawa N."/>
        </authorList>
    </citation>
    <scope>NUCLEOTIDE SEQUENCE [LARGE SCALE GENOMIC DNA]</scope>
    <source>
        <strain evidence="2 4">NBRC 16471</strain>
    </source>
</reference>
<dbReference type="AlphaFoldDB" id="A0A6N3T5E2"/>